<evidence type="ECO:0000313" key="3">
    <source>
        <dbReference type="Proteomes" id="UP000596660"/>
    </source>
</evidence>
<dbReference type="AlphaFoldDB" id="A0A803M8W7"/>
<sequence>MLFMSQLTLSSSAQHDEHALSYAITSSISSSKATNEVDDGSNSQAYSSNTRKLAVMFRGSPRFIPAVVASPLFILQSDHVTPSVTRQGVKNYPVISSSMETNGVDSNSSCCSLHFRKLGFMAVIYLPSTLIMFCVEASLLQCFRPIYIIYYYLV</sequence>
<name>A0A803M8W7_CHEQI</name>
<reference evidence="2" key="1">
    <citation type="journal article" date="2017" name="Nature">
        <title>The genome of Chenopodium quinoa.</title>
        <authorList>
            <person name="Jarvis D.E."/>
            <person name="Ho Y.S."/>
            <person name="Lightfoot D.J."/>
            <person name="Schmoeckel S.M."/>
            <person name="Li B."/>
            <person name="Borm T.J.A."/>
            <person name="Ohyanagi H."/>
            <person name="Mineta K."/>
            <person name="Michell C.T."/>
            <person name="Saber N."/>
            <person name="Kharbatia N.M."/>
            <person name="Rupper R.R."/>
            <person name="Sharp A.R."/>
            <person name="Dally N."/>
            <person name="Boughton B.A."/>
            <person name="Woo Y.H."/>
            <person name="Gao G."/>
            <person name="Schijlen E.G.W.M."/>
            <person name="Guo X."/>
            <person name="Momin A.A."/>
            <person name="Negrao S."/>
            <person name="Al-Babili S."/>
            <person name="Gehring C."/>
            <person name="Roessner U."/>
            <person name="Jung C."/>
            <person name="Murphy K."/>
            <person name="Arold S.T."/>
            <person name="Gojobori T."/>
            <person name="van der Linden C.G."/>
            <person name="van Loo E.N."/>
            <person name="Jellen E.N."/>
            <person name="Maughan P.J."/>
            <person name="Tester M."/>
        </authorList>
    </citation>
    <scope>NUCLEOTIDE SEQUENCE [LARGE SCALE GENOMIC DNA]</scope>
    <source>
        <strain evidence="2">cv. PI 614886</strain>
    </source>
</reference>
<dbReference type="Gramene" id="AUR62025343-RA">
    <property type="protein sequence ID" value="AUR62025343-RA:cds"/>
    <property type="gene ID" value="AUR62025343"/>
</dbReference>
<keyword evidence="3" id="KW-1185">Reference proteome</keyword>
<accession>A0A803M8W7</accession>
<dbReference type="Proteomes" id="UP000596660">
    <property type="component" value="Unplaced"/>
</dbReference>
<reference evidence="2" key="2">
    <citation type="submission" date="2021-03" db="UniProtKB">
        <authorList>
            <consortium name="EnsemblPlants"/>
        </authorList>
    </citation>
    <scope>IDENTIFICATION</scope>
</reference>
<feature type="transmembrane region" description="Helical" evidence="1">
    <location>
        <begin position="123"/>
        <end position="153"/>
    </location>
</feature>
<keyword evidence="1" id="KW-0472">Membrane</keyword>
<keyword evidence="1" id="KW-0812">Transmembrane</keyword>
<keyword evidence="1" id="KW-1133">Transmembrane helix</keyword>
<evidence type="ECO:0000256" key="1">
    <source>
        <dbReference type="SAM" id="Phobius"/>
    </source>
</evidence>
<evidence type="ECO:0000313" key="2">
    <source>
        <dbReference type="EnsemblPlants" id="AUR62025343-RA:cds"/>
    </source>
</evidence>
<dbReference type="EnsemblPlants" id="AUR62025343-RA">
    <property type="protein sequence ID" value="AUR62025343-RA:cds"/>
    <property type="gene ID" value="AUR62025343"/>
</dbReference>
<proteinExistence type="predicted"/>
<protein>
    <submittedName>
        <fullName evidence="2">Uncharacterized protein</fullName>
    </submittedName>
</protein>
<organism evidence="2 3">
    <name type="scientific">Chenopodium quinoa</name>
    <name type="common">Quinoa</name>
    <dbReference type="NCBI Taxonomy" id="63459"/>
    <lineage>
        <taxon>Eukaryota</taxon>
        <taxon>Viridiplantae</taxon>
        <taxon>Streptophyta</taxon>
        <taxon>Embryophyta</taxon>
        <taxon>Tracheophyta</taxon>
        <taxon>Spermatophyta</taxon>
        <taxon>Magnoliopsida</taxon>
        <taxon>eudicotyledons</taxon>
        <taxon>Gunneridae</taxon>
        <taxon>Pentapetalae</taxon>
        <taxon>Caryophyllales</taxon>
        <taxon>Chenopodiaceae</taxon>
        <taxon>Chenopodioideae</taxon>
        <taxon>Atripliceae</taxon>
        <taxon>Chenopodium</taxon>
    </lineage>
</organism>